<dbReference type="KEGG" id="rpe:RPE_2446"/>
<evidence type="ECO:0000256" key="1">
    <source>
        <dbReference type="SAM" id="Phobius"/>
    </source>
</evidence>
<dbReference type="Pfam" id="PF15615">
    <property type="entry name" value="TerB_C"/>
    <property type="match status" value="1"/>
</dbReference>
<evidence type="ECO:0000259" key="4">
    <source>
        <dbReference type="Pfam" id="PF15615"/>
    </source>
</evidence>
<name>Q07NU9_RHOP5</name>
<dbReference type="CDD" id="cd07176">
    <property type="entry name" value="terB"/>
    <property type="match status" value="1"/>
</dbReference>
<feature type="domain" description="TerB N-terminal" evidence="3">
    <location>
        <begin position="100"/>
        <end position="301"/>
    </location>
</feature>
<keyword evidence="1" id="KW-1133">Transmembrane helix</keyword>
<gene>
    <name evidence="5" type="ordered locus">RPE_2446</name>
</gene>
<keyword evidence="1" id="KW-0472">Membrane</keyword>
<dbReference type="InterPro" id="IPR028932">
    <property type="entry name" value="TerB-C"/>
</dbReference>
<dbReference type="InterPro" id="IPR025266">
    <property type="entry name" value="TerB_N"/>
</dbReference>
<evidence type="ECO:0008006" key="6">
    <source>
        <dbReference type="Google" id="ProtNLM"/>
    </source>
</evidence>
<dbReference type="Gene3D" id="1.10.3680.10">
    <property type="entry name" value="TerB-like"/>
    <property type="match status" value="1"/>
</dbReference>
<evidence type="ECO:0000259" key="2">
    <source>
        <dbReference type="Pfam" id="PF05099"/>
    </source>
</evidence>
<dbReference type="OrthoDB" id="227636at2"/>
<dbReference type="HOGENOM" id="CLU_013355_0_0_5"/>
<organism evidence="5">
    <name type="scientific">Rhodopseudomonas palustris (strain BisA53)</name>
    <dbReference type="NCBI Taxonomy" id="316055"/>
    <lineage>
        <taxon>Bacteria</taxon>
        <taxon>Pseudomonadati</taxon>
        <taxon>Pseudomonadota</taxon>
        <taxon>Alphaproteobacteria</taxon>
        <taxon>Hyphomicrobiales</taxon>
        <taxon>Nitrobacteraceae</taxon>
        <taxon>Rhodopseudomonas</taxon>
    </lineage>
</organism>
<evidence type="ECO:0000313" key="5">
    <source>
        <dbReference type="EMBL" id="ABJ06385.1"/>
    </source>
</evidence>
<feature type="domain" description="Co-chaperone DjlA N-terminal" evidence="2">
    <location>
        <begin position="514"/>
        <end position="617"/>
    </location>
</feature>
<dbReference type="Pfam" id="PF05099">
    <property type="entry name" value="TerB"/>
    <property type="match status" value="1"/>
</dbReference>
<evidence type="ECO:0000259" key="3">
    <source>
        <dbReference type="Pfam" id="PF13208"/>
    </source>
</evidence>
<protein>
    <recommendedName>
        <fullName evidence="6">Tellurite resistance protein TerB</fullName>
    </recommendedName>
</protein>
<dbReference type="InterPro" id="IPR007791">
    <property type="entry name" value="DjlA_N"/>
</dbReference>
<feature type="transmembrane region" description="Helical" evidence="1">
    <location>
        <begin position="37"/>
        <end position="56"/>
    </location>
</feature>
<keyword evidence="1" id="KW-0812">Transmembrane</keyword>
<dbReference type="AlphaFoldDB" id="Q07NU9"/>
<proteinExistence type="predicted"/>
<feature type="domain" description="TerB-C" evidence="4">
    <location>
        <begin position="665"/>
        <end position="791"/>
    </location>
</feature>
<dbReference type="eggNOG" id="COG3793">
    <property type="taxonomic scope" value="Bacteria"/>
</dbReference>
<dbReference type="Pfam" id="PF13208">
    <property type="entry name" value="TerB_N"/>
    <property type="match status" value="1"/>
</dbReference>
<dbReference type="EMBL" id="CP000463">
    <property type="protein sequence ID" value="ABJ06385.1"/>
    <property type="molecule type" value="Genomic_DNA"/>
</dbReference>
<sequence length="799" mass="86873">MARRRGGSAGMVVLFALGLVIWGLTEAYQFMVAHWPAVLAVVFVGSGFGITVHALMKWLNSRSKPLVPLQVKFKLESISQAAGSQTGASTARSDARWVTPGEAVTVQGVGIDAGMFYLGSGVVVGDSRISAQYVINPKLSAASKIPDVAGTSMPYWPSYAEMTPSARRGFLEWMAGGRTDPACGIGHVFLFFYGLEHKLFVENDVGSAPALIEEVQRLLSVYAEINSFKRYADEFLNCARIAAGIPLLVPEPTPDLQPSAAMDTAVRLHLGRRIAENGVVDAQDALLWVLALPDVYLRTPAVRCFDEFQRLWSLRFESKYRGGMPVRPSGRIDIRYRAASGAFEADVNGCHEDWPDPLQITRTASTLKRLVETCTTELEPFSRLVGRKPGIRGSTQAALLLPDLLRRDPKGGIVAEFNGKMAEVMGDQNRASSTMRKLLKLAGFEISTGKVAPAIADQLGELLDQVGIAIEPDRRYGGSVPQLDDQVIVFKAAKGGPVDAARPNYRAMKAQVEVAVLAAAADGEASHDELQHVIDLIRSDKSLGAIEQARLIGYTVTVFNSPPKQARVLRKLAEHSAEEREAIARAALAVVGGAEHVDPNEVKFLERLHKALGLPKERVYSDLHRAALPPADEPVALTQEQRVSGIPIPVTEEPNPIAKPQTAVSTPTASVQIDAERLARTQRETQAVAALLSNIFSEDAPEDIEIAAQQPEADMHPAFEGLDAAHAELVEMLEIKGSVSQIEFEQRAKEMKLLPAGAVERINEWSFDRFGEAMIEEGQEITMVPDLRGRLAELREAAE</sequence>
<dbReference type="InterPro" id="IPR029024">
    <property type="entry name" value="TerB-like"/>
</dbReference>
<accession>Q07NU9</accession>
<dbReference type="STRING" id="316055.RPE_2446"/>
<dbReference type="SUPFAM" id="SSF158682">
    <property type="entry name" value="TerB-like"/>
    <property type="match status" value="1"/>
</dbReference>
<reference evidence="5" key="1">
    <citation type="submission" date="2006-09" db="EMBL/GenBank/DDBJ databases">
        <title>Complete sequence of Rhodopseudomonas palustris BisA53.</title>
        <authorList>
            <consortium name="US DOE Joint Genome Institute"/>
            <person name="Copeland A."/>
            <person name="Lucas S."/>
            <person name="Lapidus A."/>
            <person name="Barry K."/>
            <person name="Detter J.C."/>
            <person name="Glavina del Rio T."/>
            <person name="Hammon N."/>
            <person name="Israni S."/>
            <person name="Dalin E."/>
            <person name="Tice H."/>
            <person name="Pitluck S."/>
            <person name="Chain P."/>
            <person name="Malfatti S."/>
            <person name="Shin M."/>
            <person name="Vergez L."/>
            <person name="Schmutz J."/>
            <person name="Larimer F."/>
            <person name="Land M."/>
            <person name="Hauser L."/>
            <person name="Pelletier D.A."/>
            <person name="Kyrpides N."/>
            <person name="Kim E."/>
            <person name="Harwood C.S."/>
            <person name="Oda Y."/>
            <person name="Richardson P."/>
        </authorList>
    </citation>
    <scope>NUCLEOTIDE SEQUENCE [LARGE SCALE GENOMIC DNA]</scope>
    <source>
        <strain evidence="5">BisA53</strain>
    </source>
</reference>